<sequence>MTQQQGSSIAEIYKGVISDVISQVKEAFLDENVDVEQWEEKLIRSGSVDFEAPKPPQPPQIRQVKTSSHMINATPQAIPAGSAVRIAQNGQHILVQQSMPSQVPQQTVVMQTGSGQSMQRQIQQVQYINTGSIPLSTETNVLQQAVQVRTPQRQQVGQSASQTIAAPIQSGMIFHSGQGARIVNQGGQQYIVHGTAPNLTPGSSVMLVNANGQQIPVTLGSTAMLQPSRIPPSQINPKVEGVPQLDGAGEIDAQPGSSECLTIASGQKKSSRVVLLPQLDGTGRISDSSSDEEDVDDDEDDDPYRRIADQIDDDANGAEDEEQVCFC</sequence>
<keyword evidence="2" id="KW-1185">Reference proteome</keyword>
<name>A0A0N5AAX2_9BILA</name>
<evidence type="ECO:0000313" key="2">
    <source>
        <dbReference type="Proteomes" id="UP000046393"/>
    </source>
</evidence>
<organism evidence="2 3">
    <name type="scientific">Syphacia muris</name>
    <dbReference type="NCBI Taxonomy" id="451379"/>
    <lineage>
        <taxon>Eukaryota</taxon>
        <taxon>Metazoa</taxon>
        <taxon>Ecdysozoa</taxon>
        <taxon>Nematoda</taxon>
        <taxon>Chromadorea</taxon>
        <taxon>Rhabditida</taxon>
        <taxon>Spirurina</taxon>
        <taxon>Oxyuridomorpha</taxon>
        <taxon>Oxyuroidea</taxon>
        <taxon>Oxyuridae</taxon>
        <taxon>Syphacia</taxon>
    </lineage>
</organism>
<dbReference type="InterPro" id="IPR004855">
    <property type="entry name" value="TFIIA_asu/bsu"/>
</dbReference>
<dbReference type="WBParaSite" id="SMUV_0000129801-mRNA-1">
    <property type="protein sequence ID" value="SMUV_0000129801-mRNA-1"/>
    <property type="gene ID" value="SMUV_0000129801"/>
</dbReference>
<protein>
    <submittedName>
        <fullName evidence="3">Transcription initiation factor IIA subunit 1</fullName>
    </submittedName>
</protein>
<feature type="compositionally biased region" description="Acidic residues" evidence="1">
    <location>
        <begin position="289"/>
        <end position="302"/>
    </location>
</feature>
<evidence type="ECO:0000256" key="1">
    <source>
        <dbReference type="SAM" id="MobiDB-lite"/>
    </source>
</evidence>
<evidence type="ECO:0000313" key="3">
    <source>
        <dbReference type="WBParaSite" id="SMUV_0000129801-mRNA-1"/>
    </source>
</evidence>
<proteinExistence type="predicted"/>
<dbReference type="GO" id="GO:0006367">
    <property type="term" value="P:transcription initiation at RNA polymerase II promoter"/>
    <property type="evidence" value="ECO:0007669"/>
    <property type="project" value="InterPro"/>
</dbReference>
<dbReference type="SMART" id="SM01371">
    <property type="entry name" value="TFIIA"/>
    <property type="match status" value="1"/>
</dbReference>
<feature type="region of interest" description="Disordered" evidence="1">
    <location>
        <begin position="277"/>
        <end position="305"/>
    </location>
</feature>
<dbReference type="STRING" id="451379.A0A0N5AAX2"/>
<dbReference type="PANTHER" id="PTHR12694:SF8">
    <property type="entry name" value="TRANSCRIPTION INITIATION FACTOR IIA SUBUNIT 1"/>
    <property type="match status" value="1"/>
</dbReference>
<dbReference type="Gene3D" id="1.10.287.100">
    <property type="match status" value="1"/>
</dbReference>
<dbReference type="AlphaFoldDB" id="A0A0N5AAX2"/>
<reference evidence="3" key="1">
    <citation type="submission" date="2017-02" db="UniProtKB">
        <authorList>
            <consortium name="WormBaseParasite"/>
        </authorList>
    </citation>
    <scope>IDENTIFICATION</scope>
</reference>
<dbReference type="PANTHER" id="PTHR12694">
    <property type="entry name" value="TRANSCRIPTION INITIATION FACTOR IIA SUBUNIT 1"/>
    <property type="match status" value="1"/>
</dbReference>
<dbReference type="GO" id="GO:0005672">
    <property type="term" value="C:transcription factor TFIIA complex"/>
    <property type="evidence" value="ECO:0007669"/>
    <property type="project" value="InterPro"/>
</dbReference>
<dbReference type="SUPFAM" id="SSF47396">
    <property type="entry name" value="Transcription factor IIA (TFIIA), alpha-helical domain"/>
    <property type="match status" value="1"/>
</dbReference>
<accession>A0A0N5AAX2</accession>
<dbReference type="Proteomes" id="UP000046393">
    <property type="component" value="Unplaced"/>
</dbReference>